<dbReference type="AlphaFoldDB" id="A0A834NFX3"/>
<reference evidence="2" key="1">
    <citation type="journal article" date="2020" name="G3 (Bethesda)">
        <title>High-Quality Assemblies for Three Invasive Social Wasps from the &lt;i&gt;Vespula&lt;/i&gt; Genus.</title>
        <authorList>
            <person name="Harrop T.W.R."/>
            <person name="Guhlin J."/>
            <person name="McLaughlin G.M."/>
            <person name="Permina E."/>
            <person name="Stockwell P."/>
            <person name="Gilligan J."/>
            <person name="Le Lec M.F."/>
            <person name="Gruber M.A.M."/>
            <person name="Quinn O."/>
            <person name="Lovegrove M."/>
            <person name="Duncan E.J."/>
            <person name="Remnant E.J."/>
            <person name="Van Eeckhoven J."/>
            <person name="Graham B."/>
            <person name="Knapp R.A."/>
            <person name="Langford K.W."/>
            <person name="Kronenberg Z."/>
            <person name="Press M.O."/>
            <person name="Eacker S.M."/>
            <person name="Wilson-Rankin E.E."/>
            <person name="Purcell J."/>
            <person name="Lester P.J."/>
            <person name="Dearden P.K."/>
        </authorList>
    </citation>
    <scope>NUCLEOTIDE SEQUENCE</scope>
    <source>
        <strain evidence="2">Marl-1</strain>
    </source>
</reference>
<evidence type="ECO:0000313" key="2">
    <source>
        <dbReference type="EMBL" id="KAF7407570.1"/>
    </source>
</evidence>
<dbReference type="EMBL" id="JACSEA010000002">
    <property type="protein sequence ID" value="KAF7407570.1"/>
    <property type="molecule type" value="Genomic_DNA"/>
</dbReference>
<gene>
    <name evidence="2" type="ORF">HZH66_002107</name>
</gene>
<evidence type="ECO:0000256" key="1">
    <source>
        <dbReference type="SAM" id="MobiDB-lite"/>
    </source>
</evidence>
<accession>A0A834NFX3</accession>
<keyword evidence="3" id="KW-1185">Reference proteome</keyword>
<evidence type="ECO:0000313" key="3">
    <source>
        <dbReference type="Proteomes" id="UP000614350"/>
    </source>
</evidence>
<organism evidence="2 3">
    <name type="scientific">Vespula vulgaris</name>
    <name type="common">Yellow jacket</name>
    <name type="synonym">Wasp</name>
    <dbReference type="NCBI Taxonomy" id="7454"/>
    <lineage>
        <taxon>Eukaryota</taxon>
        <taxon>Metazoa</taxon>
        <taxon>Ecdysozoa</taxon>
        <taxon>Arthropoda</taxon>
        <taxon>Hexapoda</taxon>
        <taxon>Insecta</taxon>
        <taxon>Pterygota</taxon>
        <taxon>Neoptera</taxon>
        <taxon>Endopterygota</taxon>
        <taxon>Hymenoptera</taxon>
        <taxon>Apocrita</taxon>
        <taxon>Aculeata</taxon>
        <taxon>Vespoidea</taxon>
        <taxon>Vespidae</taxon>
        <taxon>Vespinae</taxon>
        <taxon>Vespula</taxon>
    </lineage>
</organism>
<feature type="compositionally biased region" description="Acidic residues" evidence="1">
    <location>
        <begin position="1"/>
        <end position="21"/>
    </location>
</feature>
<dbReference type="Proteomes" id="UP000614350">
    <property type="component" value="Unassembled WGS sequence"/>
</dbReference>
<proteinExistence type="predicted"/>
<name>A0A834NFX3_VESVU</name>
<sequence>MVDNEEEEEEEEEEGDEEPETEWSSMNPNKADKANELDECQFTMTITCTFRRSEKSILRGVSIKDVAKFTMLSLNPVNLT</sequence>
<comment type="caution">
    <text evidence="2">The sequence shown here is derived from an EMBL/GenBank/DDBJ whole genome shotgun (WGS) entry which is preliminary data.</text>
</comment>
<feature type="region of interest" description="Disordered" evidence="1">
    <location>
        <begin position="1"/>
        <end position="34"/>
    </location>
</feature>
<protein>
    <submittedName>
        <fullName evidence="2">Uncharacterized protein</fullName>
    </submittedName>
</protein>